<sequence length="278" mass="29800">MKKKYTYPTVLTIAGTDPSGGAGIQADLKTFSALGCYGMSVITALVAQNTTGVRAIHNIPADFVQQQLDAVMEDIRPDAIKIGMVHTSQLVEVIAATLKKYPDIPVVFDPVMVATSGDKLIEDTTIEVIVSQLFPLVTLITPNMDEASLLANMPIETVSQMQQAGEVISATGCKALLMKGGHLQTEQLTSILMDENGIVNTYVSDKVDTNNVHGSGCTLSSAIASYLARGEELQNAVALAQEYINGAIYHGRDVLIGKGNGPLNHFYNPQTMIKNEME</sequence>
<dbReference type="EMBL" id="JRLV01000019">
    <property type="protein sequence ID" value="KGO79223.1"/>
    <property type="molecule type" value="Genomic_DNA"/>
</dbReference>
<dbReference type="Pfam" id="PF08543">
    <property type="entry name" value="Phos_pyr_kin"/>
    <property type="match status" value="1"/>
</dbReference>
<comment type="caution">
    <text evidence="8">The sequence shown here is derived from an EMBL/GenBank/DDBJ whole genome shotgun (WGS) entry which is preliminary data.</text>
</comment>
<keyword evidence="5 8" id="KW-0418">Kinase</keyword>
<name>A0A0A2LJ81_9FLAO</name>
<dbReference type="GO" id="GO:0009228">
    <property type="term" value="P:thiamine biosynthetic process"/>
    <property type="evidence" value="ECO:0007669"/>
    <property type="project" value="InterPro"/>
</dbReference>
<evidence type="ECO:0000256" key="2">
    <source>
        <dbReference type="ARBA" id="ARBA00012135"/>
    </source>
</evidence>
<dbReference type="GO" id="GO:0005829">
    <property type="term" value="C:cytosol"/>
    <property type="evidence" value="ECO:0007669"/>
    <property type="project" value="TreeGrafter"/>
</dbReference>
<evidence type="ECO:0000256" key="6">
    <source>
        <dbReference type="ARBA" id="ARBA00022840"/>
    </source>
</evidence>
<protein>
    <recommendedName>
        <fullName evidence="2">hydroxymethylpyrimidine kinase</fullName>
        <ecNumber evidence="2">2.7.1.49</ecNumber>
    </recommendedName>
</protein>
<dbReference type="InterPro" id="IPR029056">
    <property type="entry name" value="Ribokinase-like"/>
</dbReference>
<dbReference type="EC" id="2.7.1.49" evidence="2"/>
<keyword evidence="4" id="KW-0547">Nucleotide-binding</keyword>
<evidence type="ECO:0000313" key="9">
    <source>
        <dbReference type="Proteomes" id="UP000030129"/>
    </source>
</evidence>
<dbReference type="GO" id="GO:0008972">
    <property type="term" value="F:phosphomethylpyrimidine kinase activity"/>
    <property type="evidence" value="ECO:0007669"/>
    <property type="project" value="InterPro"/>
</dbReference>
<dbReference type="CDD" id="cd01169">
    <property type="entry name" value="HMPP_kinase"/>
    <property type="match status" value="1"/>
</dbReference>
<keyword evidence="9" id="KW-1185">Reference proteome</keyword>
<dbReference type="SUPFAM" id="SSF53613">
    <property type="entry name" value="Ribokinase-like"/>
    <property type="match status" value="1"/>
</dbReference>
<dbReference type="RefSeq" id="WP_035135420.1">
    <property type="nucleotide sequence ID" value="NZ_JRLV01000019.1"/>
</dbReference>
<evidence type="ECO:0000313" key="8">
    <source>
        <dbReference type="EMBL" id="KGO79223.1"/>
    </source>
</evidence>
<gene>
    <name evidence="8" type="ORF">Q763_14355</name>
</gene>
<proteinExistence type="predicted"/>
<evidence type="ECO:0000256" key="3">
    <source>
        <dbReference type="ARBA" id="ARBA00022679"/>
    </source>
</evidence>
<dbReference type="PANTHER" id="PTHR20858">
    <property type="entry name" value="PHOSPHOMETHYLPYRIMIDINE KINASE"/>
    <property type="match status" value="1"/>
</dbReference>
<dbReference type="AlphaFoldDB" id="A0A0A2LJ81"/>
<organism evidence="8 9">
    <name type="scientific">Flavobacterium beibuense F44-8</name>
    <dbReference type="NCBI Taxonomy" id="1406840"/>
    <lineage>
        <taxon>Bacteria</taxon>
        <taxon>Pseudomonadati</taxon>
        <taxon>Bacteroidota</taxon>
        <taxon>Flavobacteriia</taxon>
        <taxon>Flavobacteriales</taxon>
        <taxon>Flavobacteriaceae</taxon>
        <taxon>Flavobacterium</taxon>
    </lineage>
</organism>
<dbReference type="InterPro" id="IPR004399">
    <property type="entry name" value="HMP/HMP-P_kinase_dom"/>
</dbReference>
<dbReference type="NCBIfam" id="TIGR00097">
    <property type="entry name" value="HMP-P_kinase"/>
    <property type="match status" value="1"/>
</dbReference>
<dbReference type="PANTHER" id="PTHR20858:SF17">
    <property type="entry name" value="HYDROXYMETHYLPYRIMIDINE_PHOSPHOMETHYLPYRIMIDINE KINASE THI20-RELATED"/>
    <property type="match status" value="1"/>
</dbReference>
<dbReference type="STRING" id="1406840.Q763_14355"/>
<evidence type="ECO:0000256" key="1">
    <source>
        <dbReference type="ARBA" id="ARBA00004948"/>
    </source>
</evidence>
<dbReference type="InterPro" id="IPR013749">
    <property type="entry name" value="PM/HMP-P_kinase-1"/>
</dbReference>
<feature type="domain" description="Pyridoxamine kinase/Phosphomethylpyrimidine kinase" evidence="7">
    <location>
        <begin position="17"/>
        <end position="264"/>
    </location>
</feature>
<evidence type="ECO:0000259" key="7">
    <source>
        <dbReference type="Pfam" id="PF08543"/>
    </source>
</evidence>
<dbReference type="Proteomes" id="UP000030129">
    <property type="component" value="Unassembled WGS sequence"/>
</dbReference>
<keyword evidence="6" id="KW-0067">ATP-binding</keyword>
<dbReference type="Gene3D" id="3.40.1190.20">
    <property type="match status" value="1"/>
</dbReference>
<comment type="pathway">
    <text evidence="1">Cofactor biosynthesis; thiamine diphosphate biosynthesis.</text>
</comment>
<dbReference type="GO" id="GO:0008902">
    <property type="term" value="F:hydroxymethylpyrimidine kinase activity"/>
    <property type="evidence" value="ECO:0007669"/>
    <property type="project" value="UniProtKB-EC"/>
</dbReference>
<dbReference type="GO" id="GO:0005524">
    <property type="term" value="F:ATP binding"/>
    <property type="evidence" value="ECO:0007669"/>
    <property type="project" value="UniProtKB-KW"/>
</dbReference>
<accession>A0A0A2LJ81</accession>
<keyword evidence="3 8" id="KW-0808">Transferase</keyword>
<evidence type="ECO:0000256" key="5">
    <source>
        <dbReference type="ARBA" id="ARBA00022777"/>
    </source>
</evidence>
<dbReference type="FunFam" id="3.40.1190.20:FF:000003">
    <property type="entry name" value="Phosphomethylpyrimidine kinase ThiD"/>
    <property type="match status" value="1"/>
</dbReference>
<dbReference type="eggNOG" id="COG0351">
    <property type="taxonomic scope" value="Bacteria"/>
</dbReference>
<evidence type="ECO:0000256" key="4">
    <source>
        <dbReference type="ARBA" id="ARBA00022741"/>
    </source>
</evidence>
<reference evidence="8 9" key="1">
    <citation type="submission" date="2013-09" db="EMBL/GenBank/DDBJ databases">
        <authorList>
            <person name="Zeng Z."/>
            <person name="Chen C."/>
        </authorList>
    </citation>
    <scope>NUCLEOTIDE SEQUENCE [LARGE SCALE GENOMIC DNA]</scope>
    <source>
        <strain evidence="8 9">F44-8</strain>
    </source>
</reference>